<name>A0A3N2CZ65_9ACTN</name>
<proteinExistence type="predicted"/>
<dbReference type="SUPFAM" id="SSF52833">
    <property type="entry name" value="Thioredoxin-like"/>
    <property type="match status" value="1"/>
</dbReference>
<accession>A0A3N2CZ65</accession>
<protein>
    <recommendedName>
        <fullName evidence="3">Sucrase/ferredoxin-like protein</fullName>
    </recommendedName>
</protein>
<evidence type="ECO:0000313" key="2">
    <source>
        <dbReference type="Proteomes" id="UP000281738"/>
    </source>
</evidence>
<dbReference type="CDD" id="cd03062">
    <property type="entry name" value="TRX_Fd_Sucrase"/>
    <property type="match status" value="1"/>
</dbReference>
<keyword evidence="2" id="KW-1185">Reference proteome</keyword>
<dbReference type="RefSeq" id="WP_123392356.1">
    <property type="nucleotide sequence ID" value="NZ_RKHO01000001.1"/>
</dbReference>
<dbReference type="PANTHER" id="PTHR31902">
    <property type="entry name" value="ACTIN PATCHES DISTAL PROTEIN 1"/>
    <property type="match status" value="1"/>
</dbReference>
<dbReference type="AlphaFoldDB" id="A0A3N2CZ65"/>
<organism evidence="1 2">
    <name type="scientific">Nocardioides aurantiacus</name>
    <dbReference type="NCBI Taxonomy" id="86796"/>
    <lineage>
        <taxon>Bacteria</taxon>
        <taxon>Bacillati</taxon>
        <taxon>Actinomycetota</taxon>
        <taxon>Actinomycetes</taxon>
        <taxon>Propionibacteriales</taxon>
        <taxon>Nocardioidaceae</taxon>
        <taxon>Nocardioides</taxon>
    </lineage>
</organism>
<reference evidence="1 2" key="1">
    <citation type="submission" date="2018-11" db="EMBL/GenBank/DDBJ databases">
        <title>Sequencing the genomes of 1000 actinobacteria strains.</title>
        <authorList>
            <person name="Klenk H.-P."/>
        </authorList>
    </citation>
    <scope>NUCLEOTIDE SEQUENCE [LARGE SCALE GENOMIC DNA]</scope>
    <source>
        <strain evidence="1 2">DSM 12652</strain>
    </source>
</reference>
<dbReference type="Pfam" id="PF06999">
    <property type="entry name" value="Suc_Fer-like"/>
    <property type="match status" value="1"/>
</dbReference>
<sequence length="314" mass="34268">MPAAGPRGPARGTTLSAVPLTPAVPPFRCAAAALERADDLAGSATHVAAFLLVEHHGPWGTAVLRDSRLDEEVRRHLSGIGAVRVLLARRHHRAHRGATYAVHVCFPHTQRLLRHEVADHRELLDLDVAALARGEEPPGWVPVTEPLYGVCTHGRHDACCAERGRPVAAALTAVRPAQTWEVSHVGGDRFAANVLVLPQGLYYGQVTPADAAGLADRHESGRLDLDRLRGRSSRPMHVQHAEVALRRHLDEDREAAVRVVRRDGELTEFVHGEDTWAVRVRRGEGEVEGRLTCGAARPGRVPVFEVLELQQVRG</sequence>
<dbReference type="InterPro" id="IPR036249">
    <property type="entry name" value="Thioredoxin-like_sf"/>
</dbReference>
<evidence type="ECO:0008006" key="3">
    <source>
        <dbReference type="Google" id="ProtNLM"/>
    </source>
</evidence>
<evidence type="ECO:0000313" key="1">
    <source>
        <dbReference type="EMBL" id="ROR92698.1"/>
    </source>
</evidence>
<dbReference type="OrthoDB" id="3399139at2"/>
<dbReference type="EMBL" id="RKHO01000001">
    <property type="protein sequence ID" value="ROR92698.1"/>
    <property type="molecule type" value="Genomic_DNA"/>
</dbReference>
<comment type="caution">
    <text evidence="1">The sequence shown here is derived from an EMBL/GenBank/DDBJ whole genome shotgun (WGS) entry which is preliminary data.</text>
</comment>
<gene>
    <name evidence="1" type="ORF">EDD33_3596</name>
</gene>
<dbReference type="InterPro" id="IPR009737">
    <property type="entry name" value="Aim32/Apd1-like"/>
</dbReference>
<dbReference type="PANTHER" id="PTHR31902:SF22">
    <property type="entry name" value="SLL1203 PROTEIN"/>
    <property type="match status" value="1"/>
</dbReference>
<dbReference type="Proteomes" id="UP000281738">
    <property type="component" value="Unassembled WGS sequence"/>
</dbReference>
<dbReference type="Gene3D" id="3.40.30.10">
    <property type="entry name" value="Glutaredoxin"/>
    <property type="match status" value="1"/>
</dbReference>